<dbReference type="Proteomes" id="UP000792457">
    <property type="component" value="Unassembled WGS sequence"/>
</dbReference>
<dbReference type="InterPro" id="IPR048525">
    <property type="entry name" value="DDR1-2_DS-like"/>
</dbReference>
<comment type="caution">
    <text evidence="9">The sequence shown here is derived from an EMBL/GenBank/DDBJ whole genome shotgun (WGS) entry which is preliminary data.</text>
</comment>
<keyword evidence="6" id="KW-1015">Disulfide bond</keyword>
<protein>
    <recommendedName>
        <fullName evidence="8">Discoidin domain-containing protein</fullName>
    </recommendedName>
</protein>
<comment type="subcellular location">
    <subcellularLocation>
        <location evidence="1">Membrane</location>
        <topology evidence="1">Single-pass type I membrane protein</topology>
    </subcellularLocation>
</comment>
<keyword evidence="5" id="KW-0472">Membrane</keyword>
<dbReference type="OrthoDB" id="6625728at2759"/>
<gene>
    <name evidence="9" type="ORF">J437_LFUL000886</name>
</gene>
<reference evidence="9" key="2">
    <citation type="submission" date="2017-10" db="EMBL/GenBank/DDBJ databases">
        <title>Ladona fulva Genome sequencing and assembly.</title>
        <authorList>
            <person name="Murali S."/>
            <person name="Richards S."/>
            <person name="Bandaranaike D."/>
            <person name="Bellair M."/>
            <person name="Blankenburg K."/>
            <person name="Chao H."/>
            <person name="Dinh H."/>
            <person name="Doddapaneni H."/>
            <person name="Dugan-Rocha S."/>
            <person name="Elkadiri S."/>
            <person name="Gnanaolivu R."/>
            <person name="Hernandez B."/>
            <person name="Skinner E."/>
            <person name="Javaid M."/>
            <person name="Lee S."/>
            <person name="Li M."/>
            <person name="Ming W."/>
            <person name="Munidasa M."/>
            <person name="Muniz J."/>
            <person name="Nguyen L."/>
            <person name="Hughes D."/>
            <person name="Osuji N."/>
            <person name="Pu L.-L."/>
            <person name="Puazo M."/>
            <person name="Qu C."/>
            <person name="Quiroz J."/>
            <person name="Raj R."/>
            <person name="Weissenberger G."/>
            <person name="Xin Y."/>
            <person name="Zou X."/>
            <person name="Han Y."/>
            <person name="Worley K."/>
            <person name="Muzny D."/>
            <person name="Gibbs R."/>
        </authorList>
    </citation>
    <scope>NUCLEOTIDE SEQUENCE</scope>
    <source>
        <strain evidence="9">Sampled in the wild</strain>
    </source>
</reference>
<organism evidence="9 10">
    <name type="scientific">Ladona fulva</name>
    <name type="common">Scarce chaser dragonfly</name>
    <name type="synonym">Libellula fulva</name>
    <dbReference type="NCBI Taxonomy" id="123851"/>
    <lineage>
        <taxon>Eukaryota</taxon>
        <taxon>Metazoa</taxon>
        <taxon>Ecdysozoa</taxon>
        <taxon>Arthropoda</taxon>
        <taxon>Hexapoda</taxon>
        <taxon>Insecta</taxon>
        <taxon>Pterygota</taxon>
        <taxon>Palaeoptera</taxon>
        <taxon>Odonata</taxon>
        <taxon>Epiprocta</taxon>
        <taxon>Anisoptera</taxon>
        <taxon>Libelluloidea</taxon>
        <taxon>Libellulidae</taxon>
        <taxon>Ladona</taxon>
    </lineage>
</organism>
<evidence type="ECO:0000256" key="2">
    <source>
        <dbReference type="ARBA" id="ARBA00022692"/>
    </source>
</evidence>
<reference evidence="9" key="1">
    <citation type="submission" date="2013-04" db="EMBL/GenBank/DDBJ databases">
        <authorList>
            <person name="Qu J."/>
            <person name="Murali S.C."/>
            <person name="Bandaranaike D."/>
            <person name="Bellair M."/>
            <person name="Blankenburg K."/>
            <person name="Chao H."/>
            <person name="Dinh H."/>
            <person name="Doddapaneni H."/>
            <person name="Downs B."/>
            <person name="Dugan-Rocha S."/>
            <person name="Elkadiri S."/>
            <person name="Gnanaolivu R.D."/>
            <person name="Hernandez B."/>
            <person name="Javaid M."/>
            <person name="Jayaseelan J.C."/>
            <person name="Lee S."/>
            <person name="Li M."/>
            <person name="Ming W."/>
            <person name="Munidasa M."/>
            <person name="Muniz J."/>
            <person name="Nguyen L."/>
            <person name="Ongeri F."/>
            <person name="Osuji N."/>
            <person name="Pu L.-L."/>
            <person name="Puazo M."/>
            <person name="Qu C."/>
            <person name="Quiroz J."/>
            <person name="Raj R."/>
            <person name="Weissenberger G."/>
            <person name="Xin Y."/>
            <person name="Zou X."/>
            <person name="Han Y."/>
            <person name="Richards S."/>
            <person name="Worley K."/>
            <person name="Muzny D."/>
            <person name="Gibbs R."/>
        </authorList>
    </citation>
    <scope>NUCLEOTIDE SEQUENCE</scope>
    <source>
        <strain evidence="9">Sampled in the wild</strain>
    </source>
</reference>
<evidence type="ECO:0000256" key="4">
    <source>
        <dbReference type="ARBA" id="ARBA00022989"/>
    </source>
</evidence>
<dbReference type="GO" id="GO:0016020">
    <property type="term" value="C:membrane"/>
    <property type="evidence" value="ECO:0007669"/>
    <property type="project" value="UniProtKB-SubCell"/>
</dbReference>
<evidence type="ECO:0000256" key="7">
    <source>
        <dbReference type="ARBA" id="ARBA00023180"/>
    </source>
</evidence>
<keyword evidence="10" id="KW-1185">Reference proteome</keyword>
<proteinExistence type="predicted"/>
<evidence type="ECO:0000256" key="3">
    <source>
        <dbReference type="ARBA" id="ARBA00022729"/>
    </source>
</evidence>
<dbReference type="EMBL" id="KZ308461">
    <property type="protein sequence ID" value="KAG8230050.1"/>
    <property type="molecule type" value="Genomic_DNA"/>
</dbReference>
<evidence type="ECO:0000256" key="5">
    <source>
        <dbReference type="ARBA" id="ARBA00023136"/>
    </source>
</evidence>
<dbReference type="Gene3D" id="2.60.120.1190">
    <property type="match status" value="1"/>
</dbReference>
<keyword evidence="7" id="KW-0325">Glycoprotein</keyword>
<dbReference type="AlphaFoldDB" id="A0A8K0K7Z2"/>
<evidence type="ECO:0000313" key="9">
    <source>
        <dbReference type="EMBL" id="KAG8230050.1"/>
    </source>
</evidence>
<keyword evidence="3" id="KW-0732">Signal</keyword>
<evidence type="ECO:0000256" key="6">
    <source>
        <dbReference type="ARBA" id="ARBA00023157"/>
    </source>
</evidence>
<accession>A0A8K0K7Z2</accession>
<feature type="domain" description="Discoidin" evidence="8">
    <location>
        <begin position="3"/>
        <end position="74"/>
    </location>
</feature>
<keyword evidence="2" id="KW-0812">Transmembrane</keyword>
<sequence>MATLQVFSEATVAFSIGGRHFPGEPITYTYIEDRIFENSRNISIKLHHRVGRFVKLTLHFAAKWIMISEVTFDSGIFVRSLLKHRKYFCLHSGMVEAAIRIVSIRSAQRTECLFLSTTRYGPSNFSSVLLF</sequence>
<name>A0A8K0K7Z2_LADFU</name>
<evidence type="ECO:0000313" key="10">
    <source>
        <dbReference type="Proteomes" id="UP000792457"/>
    </source>
</evidence>
<keyword evidence="4" id="KW-1133">Transmembrane helix</keyword>
<evidence type="ECO:0000256" key="1">
    <source>
        <dbReference type="ARBA" id="ARBA00004479"/>
    </source>
</evidence>
<evidence type="ECO:0000259" key="8">
    <source>
        <dbReference type="Pfam" id="PF21114"/>
    </source>
</evidence>
<dbReference type="Pfam" id="PF21114">
    <property type="entry name" value="DDR1-2_DS-like"/>
    <property type="match status" value="1"/>
</dbReference>